<protein>
    <recommendedName>
        <fullName evidence="2">Bulb-type lectin domain-containing protein</fullName>
    </recommendedName>
</protein>
<dbReference type="SMART" id="SM00108">
    <property type="entry name" value="B_lectin"/>
    <property type="match status" value="2"/>
</dbReference>
<feature type="signal peptide" evidence="1">
    <location>
        <begin position="1"/>
        <end position="29"/>
    </location>
</feature>
<evidence type="ECO:0000313" key="4">
    <source>
        <dbReference type="Proteomes" id="UP000657385"/>
    </source>
</evidence>
<organism evidence="3 4">
    <name type="scientific">Streptacidiphilus fuscans</name>
    <dbReference type="NCBI Taxonomy" id="2789292"/>
    <lineage>
        <taxon>Bacteria</taxon>
        <taxon>Bacillati</taxon>
        <taxon>Actinomycetota</taxon>
        <taxon>Actinomycetes</taxon>
        <taxon>Kitasatosporales</taxon>
        <taxon>Streptomycetaceae</taxon>
        <taxon>Streptacidiphilus</taxon>
    </lineage>
</organism>
<feature type="domain" description="Bulb-type lectin" evidence="2">
    <location>
        <begin position="669"/>
        <end position="781"/>
    </location>
</feature>
<dbReference type="InterPro" id="IPR011048">
    <property type="entry name" value="Haem_d1_sf"/>
</dbReference>
<dbReference type="Gene3D" id="2.90.10.10">
    <property type="entry name" value="Bulb-type lectin domain"/>
    <property type="match status" value="4"/>
</dbReference>
<dbReference type="InterPro" id="IPR001480">
    <property type="entry name" value="Bulb-type_lectin_dom"/>
</dbReference>
<dbReference type="EMBL" id="JADPRT010000005">
    <property type="protein sequence ID" value="MBF9068998.1"/>
    <property type="molecule type" value="Genomic_DNA"/>
</dbReference>
<feature type="domain" description="Bulb-type lectin" evidence="2">
    <location>
        <begin position="779"/>
        <end position="893"/>
    </location>
</feature>
<dbReference type="SUPFAM" id="SSF51004">
    <property type="entry name" value="C-terminal (heme d1) domain of cytochrome cd1-nitrite reductase"/>
    <property type="match status" value="1"/>
</dbReference>
<accession>A0A931B2D1</accession>
<name>A0A931B2D1_9ACTN</name>
<sequence length="901" mass="92099">MNRSALLRFTATLAVLGTSALGYVPAAIAATPVAQTATDAVIPPSTTNSPRTDTVFGAGPGGFLHAPEGDQNLVWSTYSGQDTHLQGLLNSTTVSHGADVLVAHPTNQGYLLHDMDTGADTRFTLPTADAYEAAFGSRIVSIAPGSGSTPAALQIFSSAGGQQTMTTATGWPSGSSIGTVVGGDADAALMTYLEGTQEGLVLIDLNSGQVTPVFSGLTSSQFSTVLSDQYLGWYSVGATSTLHLIRRSDPSAPETTVSLPAPQIAGATQIGLTKVAIAGNNLLLQYTYMVGAASTHRFALYQMPLAGGTPTPLMPMLTSQMVPLPNGAVAVGGSSDSDWGVHTFTTAADGSVAATLTYADAQATYAVRGLSLANGVLYDITGVDAQDEKLYSRAVQWGGAAPTYQGETYFASPVPTDCSAQATCAPPLASPGAVAQLVRDSSAPYDSIQVTGAGYDVYPGTSGGALVDSDGQWTVYNGANGTQYIGTDTVPGLPGNVLWTRPAGAATLTDGSYEWAAGATPGSISLVDLARKATQQTVQTGAACVPTELQTAADRWIYWSCGVSGPAGVYDLATHQDVTVPSGYAELGDGYVVTHDETAGELVLTDIHTDTPVTSDLAALPAGAVPDDRNVTWAVDKSGGGGIAYVDAQSTIHLVNPQIPASTTQPTVSTTLQAGEQLTPGTSITNSSVSWVMQSDGNLVAYLANGGTTPGPAVWASNTAGHPGAHAVMQTDGNLVVYSATGTALWASHTAGHPGAHATLQADGDLVVSTASNSALWAAGTNARPQQIVVGTVMKPGWWAHSQLTELVMQSDGNLVLYRNRDGAALWASHTAGHAGAYAVMQPDGNLVVYRPGGAALWSTRTNNHPGAYALVQDDGNFVVYRPGGSPTSGGALWASGTSGK</sequence>
<dbReference type="SUPFAM" id="SSF51110">
    <property type="entry name" value="alpha-D-mannose-specific plant lectins"/>
    <property type="match status" value="2"/>
</dbReference>
<keyword evidence="1" id="KW-0732">Signal</keyword>
<keyword evidence="4" id="KW-1185">Reference proteome</keyword>
<dbReference type="RefSeq" id="WP_196194187.1">
    <property type="nucleotide sequence ID" value="NZ_JADPRT010000005.1"/>
</dbReference>
<dbReference type="CDD" id="cd00028">
    <property type="entry name" value="B_lectin"/>
    <property type="match status" value="1"/>
</dbReference>
<evidence type="ECO:0000313" key="3">
    <source>
        <dbReference type="EMBL" id="MBF9068998.1"/>
    </source>
</evidence>
<dbReference type="SUPFAM" id="SSF82171">
    <property type="entry name" value="DPP6 N-terminal domain-like"/>
    <property type="match status" value="1"/>
</dbReference>
<feature type="chain" id="PRO_5037435664" description="Bulb-type lectin domain-containing protein" evidence="1">
    <location>
        <begin position="30"/>
        <end position="901"/>
    </location>
</feature>
<evidence type="ECO:0000259" key="2">
    <source>
        <dbReference type="PROSITE" id="PS50927"/>
    </source>
</evidence>
<evidence type="ECO:0000256" key="1">
    <source>
        <dbReference type="SAM" id="SignalP"/>
    </source>
</evidence>
<reference evidence="3" key="1">
    <citation type="submission" date="2020-11" db="EMBL/GenBank/DDBJ databases">
        <title>Isolation and identification of active actinomycetes.</title>
        <authorList>
            <person name="Yu B."/>
        </authorList>
    </citation>
    <scope>NUCLEOTIDE SEQUENCE</scope>
    <source>
        <strain evidence="3">NEAU-YB345</strain>
    </source>
</reference>
<dbReference type="InterPro" id="IPR036426">
    <property type="entry name" value="Bulb-type_lectin_dom_sf"/>
</dbReference>
<gene>
    <name evidence="3" type="ORF">I2501_13290</name>
</gene>
<comment type="caution">
    <text evidence="3">The sequence shown here is derived from an EMBL/GenBank/DDBJ whole genome shotgun (WGS) entry which is preliminary data.</text>
</comment>
<dbReference type="AlphaFoldDB" id="A0A931B2D1"/>
<dbReference type="PROSITE" id="PS50927">
    <property type="entry name" value="BULB_LECTIN"/>
    <property type="match status" value="2"/>
</dbReference>
<proteinExistence type="predicted"/>
<dbReference type="Proteomes" id="UP000657385">
    <property type="component" value="Unassembled WGS sequence"/>
</dbReference>